<feature type="transmembrane region" description="Helical" evidence="7">
    <location>
        <begin position="105"/>
        <end position="126"/>
    </location>
</feature>
<evidence type="ECO:0000313" key="8">
    <source>
        <dbReference type="EMBL" id="GGD43037.1"/>
    </source>
</evidence>
<evidence type="ECO:0000256" key="1">
    <source>
        <dbReference type="ARBA" id="ARBA00004651"/>
    </source>
</evidence>
<evidence type="ECO:0000256" key="5">
    <source>
        <dbReference type="ARBA" id="ARBA00023136"/>
    </source>
</evidence>
<dbReference type="InterPro" id="IPR050833">
    <property type="entry name" value="Poly_Biosynth_Transport"/>
</dbReference>
<dbReference type="PANTHER" id="PTHR30250:SF11">
    <property type="entry name" value="O-ANTIGEN TRANSPORTER-RELATED"/>
    <property type="match status" value="1"/>
</dbReference>
<evidence type="ECO:0000256" key="7">
    <source>
        <dbReference type="SAM" id="Phobius"/>
    </source>
</evidence>
<evidence type="ECO:0000256" key="2">
    <source>
        <dbReference type="ARBA" id="ARBA00022475"/>
    </source>
</evidence>
<dbReference type="PANTHER" id="PTHR30250">
    <property type="entry name" value="PST FAMILY PREDICTED COLANIC ACID TRANSPORTER"/>
    <property type="match status" value="1"/>
</dbReference>
<feature type="transmembrane region" description="Helical" evidence="7">
    <location>
        <begin position="257"/>
        <end position="275"/>
    </location>
</feature>
<dbReference type="EMBL" id="BMIO01000004">
    <property type="protein sequence ID" value="GGD43037.1"/>
    <property type="molecule type" value="Genomic_DNA"/>
</dbReference>
<keyword evidence="2" id="KW-1003">Cell membrane</keyword>
<dbReference type="OrthoDB" id="7388052at2"/>
<feature type="compositionally biased region" description="Low complexity" evidence="6">
    <location>
        <begin position="8"/>
        <end position="23"/>
    </location>
</feature>
<reference evidence="8 9" key="1">
    <citation type="journal article" date="2014" name="Int. J. Syst. Evol. Microbiol.">
        <title>Complete genome sequence of Corynebacterium casei LMG S-19264T (=DSM 44701T), isolated from a smear-ripened cheese.</title>
        <authorList>
            <consortium name="US DOE Joint Genome Institute (JGI-PGF)"/>
            <person name="Walter F."/>
            <person name="Albersmeier A."/>
            <person name="Kalinowski J."/>
            <person name="Ruckert C."/>
        </authorList>
    </citation>
    <scope>NUCLEOTIDE SEQUENCE [LARGE SCALE GENOMIC DNA]</scope>
    <source>
        <strain evidence="8 9">CGMCC 1.15358</strain>
    </source>
</reference>
<feature type="transmembrane region" description="Helical" evidence="7">
    <location>
        <begin position="474"/>
        <end position="490"/>
    </location>
</feature>
<evidence type="ECO:0000256" key="6">
    <source>
        <dbReference type="SAM" id="MobiDB-lite"/>
    </source>
</evidence>
<evidence type="ECO:0008006" key="10">
    <source>
        <dbReference type="Google" id="ProtNLM"/>
    </source>
</evidence>
<dbReference type="AlphaFoldDB" id="A0A917DJ95"/>
<proteinExistence type="predicted"/>
<protein>
    <recommendedName>
        <fullName evidence="10">Polysaccharide biosynthesis protein</fullName>
    </recommendedName>
</protein>
<dbReference type="Pfam" id="PF13440">
    <property type="entry name" value="Polysacc_synt_3"/>
    <property type="match status" value="1"/>
</dbReference>
<name>A0A917DJ95_9SPHN</name>
<feature type="transmembrane region" description="Helical" evidence="7">
    <location>
        <begin position="138"/>
        <end position="159"/>
    </location>
</feature>
<feature type="transmembrane region" description="Helical" evidence="7">
    <location>
        <begin position="409"/>
        <end position="430"/>
    </location>
</feature>
<keyword evidence="3 7" id="KW-0812">Transmembrane</keyword>
<dbReference type="Proteomes" id="UP000598997">
    <property type="component" value="Unassembled WGS sequence"/>
</dbReference>
<comment type="subcellular location">
    <subcellularLocation>
        <location evidence="1">Cell membrane</location>
        <topology evidence="1">Multi-pass membrane protein</topology>
    </subcellularLocation>
</comment>
<dbReference type="GO" id="GO:0005886">
    <property type="term" value="C:plasma membrane"/>
    <property type="evidence" value="ECO:0007669"/>
    <property type="project" value="UniProtKB-SubCell"/>
</dbReference>
<gene>
    <name evidence="8" type="ORF">GCM10010989_16380</name>
</gene>
<feature type="transmembrane region" description="Helical" evidence="7">
    <location>
        <begin position="194"/>
        <end position="216"/>
    </location>
</feature>
<keyword evidence="9" id="KW-1185">Reference proteome</keyword>
<evidence type="ECO:0000313" key="9">
    <source>
        <dbReference type="Proteomes" id="UP000598997"/>
    </source>
</evidence>
<evidence type="ECO:0000256" key="3">
    <source>
        <dbReference type="ARBA" id="ARBA00022692"/>
    </source>
</evidence>
<comment type="caution">
    <text evidence="8">The sequence shown here is derived from an EMBL/GenBank/DDBJ whole genome shotgun (WGS) entry which is preliminary data.</text>
</comment>
<feature type="region of interest" description="Disordered" evidence="6">
    <location>
        <begin position="1"/>
        <end position="23"/>
    </location>
</feature>
<sequence>MTNPAPPASGGQPAPDGSGQPGQDLAALAKGGRTNFLGFLLRLAARLPFLFIAGRLYGADQLGRFASALIVIEIAGQIATLGLKRGLAKELHNEKRDETHVITDGLLLSLITSSLFAAILFVFPAPMFPNGMNSGWDLYLPIAIVMLALTEVMLAALAYRYNIAATVRSRSIVEPWSLSIMAGVFYFIPATQEGGLALSYLFSVIAAALTALIPLLRSYGWPHGWKPHLIHLAAIARDNFPLALADAIEWGTRRLDIAILGIFVSPATVGIYYVAVQVASLPQKLKTSFEPILGPVIVRKLKEKDYAAIARQVCQAGFWIIAAQTGIGLALGIPGEGVLGLVGPQFIYGNGALAFLLLAEVVASTAVVSEAALIYLARLKNLAISFATITLQGLLTVGVIFAIKELGFSELFQAAGAAISLCLALAFASFTKSRVLAGILGERINNFRWPLVWAIAPAVVVGFAFTYLPEWMELAIGIPAILATYGYVIWKRGFGEEDRVLFRQAGKKDTAALPPEG</sequence>
<feature type="transmembrane region" description="Helical" evidence="7">
    <location>
        <begin position="451"/>
        <end position="468"/>
    </location>
</feature>
<dbReference type="RefSeq" id="WP_066766233.1">
    <property type="nucleotide sequence ID" value="NZ_BMIO01000004.1"/>
</dbReference>
<keyword evidence="5 7" id="KW-0472">Membrane</keyword>
<evidence type="ECO:0000256" key="4">
    <source>
        <dbReference type="ARBA" id="ARBA00022989"/>
    </source>
</evidence>
<organism evidence="8 9">
    <name type="scientific">Croceicoccus pelagius</name>
    <dbReference type="NCBI Taxonomy" id="1703341"/>
    <lineage>
        <taxon>Bacteria</taxon>
        <taxon>Pseudomonadati</taxon>
        <taxon>Pseudomonadota</taxon>
        <taxon>Alphaproteobacteria</taxon>
        <taxon>Sphingomonadales</taxon>
        <taxon>Erythrobacteraceae</taxon>
        <taxon>Croceicoccus</taxon>
    </lineage>
</organism>
<feature type="transmembrane region" description="Helical" evidence="7">
    <location>
        <begin position="352"/>
        <end position="375"/>
    </location>
</feature>
<keyword evidence="4 7" id="KW-1133">Transmembrane helix</keyword>
<feature type="transmembrane region" description="Helical" evidence="7">
    <location>
        <begin position="39"/>
        <end position="59"/>
    </location>
</feature>
<feature type="transmembrane region" description="Helical" evidence="7">
    <location>
        <begin position="382"/>
        <end position="403"/>
    </location>
</feature>
<accession>A0A917DJ95</accession>